<proteinExistence type="predicted"/>
<gene>
    <name evidence="1" type="ORF">SSLN_LOCUS17935</name>
</gene>
<reference evidence="1 2" key="2">
    <citation type="submission" date="2018-11" db="EMBL/GenBank/DDBJ databases">
        <authorList>
            <consortium name="Pathogen Informatics"/>
        </authorList>
    </citation>
    <scope>NUCLEOTIDE SEQUENCE [LARGE SCALE GENOMIC DNA]</scope>
    <source>
        <strain evidence="1 2">NST_G2</strain>
    </source>
</reference>
<keyword evidence="2" id="KW-1185">Reference proteome</keyword>
<sequence length="237" mass="27017">MLAHEGLQKLMQKFIFSERLTHMVRQLHDSMMVRVTVNRAVSEAFAVTNEVNQGCVLAPLLFSVMFSVMLVDAYHEERPRIRIAHGMEGQLLNQRWTHFQLRHKAQDVHWLTGRRIRLRAPQHDLVPITHTPGFTYSGDMEEPSPTIHLVSTSIAPICKQLTLSPYSAGRSPRSIHRITKASQTFFSYSKHRLESTGYPLQHKAQDVQSCHLADAAVWSRDLDWAPDAVVKAQPLPP</sequence>
<dbReference type="OrthoDB" id="3047174at2759"/>
<evidence type="ECO:0000313" key="1">
    <source>
        <dbReference type="EMBL" id="VDM04321.1"/>
    </source>
</evidence>
<evidence type="ECO:0000313" key="3">
    <source>
        <dbReference type="WBParaSite" id="SSLN_0001861301-mRNA-1"/>
    </source>
</evidence>
<reference evidence="3" key="1">
    <citation type="submission" date="2016-06" db="UniProtKB">
        <authorList>
            <consortium name="WormBaseParasite"/>
        </authorList>
    </citation>
    <scope>IDENTIFICATION</scope>
</reference>
<protein>
    <submittedName>
        <fullName evidence="3">Reverse transcriptase domain-containing protein</fullName>
    </submittedName>
</protein>
<name>A0A183TN87_SCHSO</name>
<dbReference type="AlphaFoldDB" id="A0A183TN87"/>
<accession>A0A183TN87</accession>
<dbReference type="Proteomes" id="UP000275846">
    <property type="component" value="Unassembled WGS sequence"/>
</dbReference>
<evidence type="ECO:0000313" key="2">
    <source>
        <dbReference type="Proteomes" id="UP000275846"/>
    </source>
</evidence>
<dbReference type="WBParaSite" id="SSLN_0001861301-mRNA-1">
    <property type="protein sequence ID" value="SSLN_0001861301-mRNA-1"/>
    <property type="gene ID" value="SSLN_0001861301"/>
</dbReference>
<organism evidence="3">
    <name type="scientific">Schistocephalus solidus</name>
    <name type="common">Tapeworm</name>
    <dbReference type="NCBI Taxonomy" id="70667"/>
    <lineage>
        <taxon>Eukaryota</taxon>
        <taxon>Metazoa</taxon>
        <taxon>Spiralia</taxon>
        <taxon>Lophotrochozoa</taxon>
        <taxon>Platyhelminthes</taxon>
        <taxon>Cestoda</taxon>
        <taxon>Eucestoda</taxon>
        <taxon>Diphyllobothriidea</taxon>
        <taxon>Diphyllobothriidae</taxon>
        <taxon>Schistocephalus</taxon>
    </lineage>
</organism>
<dbReference type="EMBL" id="UYSU01043363">
    <property type="protein sequence ID" value="VDM04321.1"/>
    <property type="molecule type" value="Genomic_DNA"/>
</dbReference>